<evidence type="ECO:0000313" key="3">
    <source>
        <dbReference type="WBParaSite" id="OFLC_0000017601-mRNA-1"/>
    </source>
</evidence>
<dbReference type="AlphaFoldDB" id="A0A183GY67"/>
<name>A0A183GY67_9BILA</name>
<sequence>MACSKLKKRSVTDEVFESFANEFGQRSIMLSEAGRNIDEQTWDWSKEQVYLHFLLNIHIILGKNTELTYSSARSETMIVSIRKRLLLKVPQNELKWRQCNDDLCKILLDASKMLLKNILEEALKMKRSHLMSSTGICHMFGARKRRIEGDRFTDSYVLLSMKTPLCTTDIIDALRADCRFISNTWIRQLLVERFVGMVSKKKFYVEEI</sequence>
<reference evidence="3" key="1">
    <citation type="submission" date="2016-06" db="UniProtKB">
        <authorList>
            <consortium name="WormBaseParasite"/>
        </authorList>
    </citation>
    <scope>IDENTIFICATION</scope>
</reference>
<evidence type="ECO:0000313" key="2">
    <source>
        <dbReference type="Proteomes" id="UP000267606"/>
    </source>
</evidence>
<proteinExistence type="predicted"/>
<accession>A0A183GY67</accession>
<dbReference type="EMBL" id="UZAJ01000045">
    <property type="protein sequence ID" value="VDO24854.1"/>
    <property type="molecule type" value="Genomic_DNA"/>
</dbReference>
<dbReference type="WBParaSite" id="OFLC_0000017601-mRNA-1">
    <property type="protein sequence ID" value="OFLC_0000017601-mRNA-1"/>
    <property type="gene ID" value="OFLC_0000017601"/>
</dbReference>
<dbReference type="STRING" id="387005.A0A183GY67"/>
<gene>
    <name evidence="1" type="ORF">OFLC_LOCUS177</name>
</gene>
<dbReference type="Proteomes" id="UP000267606">
    <property type="component" value="Unassembled WGS sequence"/>
</dbReference>
<keyword evidence="2" id="KW-1185">Reference proteome</keyword>
<organism evidence="3">
    <name type="scientific">Onchocerca flexuosa</name>
    <dbReference type="NCBI Taxonomy" id="387005"/>
    <lineage>
        <taxon>Eukaryota</taxon>
        <taxon>Metazoa</taxon>
        <taxon>Ecdysozoa</taxon>
        <taxon>Nematoda</taxon>
        <taxon>Chromadorea</taxon>
        <taxon>Rhabditida</taxon>
        <taxon>Spirurina</taxon>
        <taxon>Spiruromorpha</taxon>
        <taxon>Filarioidea</taxon>
        <taxon>Onchocercidae</taxon>
        <taxon>Onchocerca</taxon>
    </lineage>
</organism>
<reference evidence="1 2" key="2">
    <citation type="submission" date="2018-11" db="EMBL/GenBank/DDBJ databases">
        <authorList>
            <consortium name="Pathogen Informatics"/>
        </authorList>
    </citation>
    <scope>NUCLEOTIDE SEQUENCE [LARGE SCALE GENOMIC DNA]</scope>
</reference>
<evidence type="ECO:0000313" key="1">
    <source>
        <dbReference type="EMBL" id="VDO24854.1"/>
    </source>
</evidence>
<protein>
    <submittedName>
        <fullName evidence="3">BRCT domain-containing protein</fullName>
    </submittedName>
</protein>